<dbReference type="WBParaSite" id="ALUE_0001028301-mRNA-1">
    <property type="protein sequence ID" value="ALUE_0001028301-mRNA-1"/>
    <property type="gene ID" value="ALUE_0001028301"/>
</dbReference>
<proteinExistence type="predicted"/>
<reference evidence="2" key="1">
    <citation type="submission" date="2017-02" db="UniProtKB">
        <authorList>
            <consortium name="WormBaseParasite"/>
        </authorList>
    </citation>
    <scope>IDENTIFICATION</scope>
</reference>
<dbReference type="AlphaFoldDB" id="A0A0M3I1R8"/>
<dbReference type="Proteomes" id="UP000036681">
    <property type="component" value="Unplaced"/>
</dbReference>
<evidence type="ECO:0000313" key="1">
    <source>
        <dbReference type="Proteomes" id="UP000036681"/>
    </source>
</evidence>
<name>A0A0M3I1R8_ASCLU</name>
<organism evidence="1 2">
    <name type="scientific">Ascaris lumbricoides</name>
    <name type="common">Giant roundworm</name>
    <dbReference type="NCBI Taxonomy" id="6252"/>
    <lineage>
        <taxon>Eukaryota</taxon>
        <taxon>Metazoa</taxon>
        <taxon>Ecdysozoa</taxon>
        <taxon>Nematoda</taxon>
        <taxon>Chromadorea</taxon>
        <taxon>Rhabditida</taxon>
        <taxon>Spirurina</taxon>
        <taxon>Ascaridomorpha</taxon>
        <taxon>Ascaridoidea</taxon>
        <taxon>Ascarididae</taxon>
        <taxon>Ascaris</taxon>
    </lineage>
</organism>
<keyword evidence="1" id="KW-1185">Reference proteome</keyword>
<protein>
    <submittedName>
        <fullName evidence="2">Uncharacterized protein</fullName>
    </submittedName>
</protein>
<sequence>MVQCCGLHVFAHKSKIFPNCSNSLYLVNHRNLLK</sequence>
<evidence type="ECO:0000313" key="2">
    <source>
        <dbReference type="WBParaSite" id="ALUE_0001028301-mRNA-1"/>
    </source>
</evidence>
<accession>A0A0M3I1R8</accession>